<dbReference type="PROSITE" id="PS51471">
    <property type="entry name" value="FE2OG_OXY"/>
    <property type="match status" value="1"/>
</dbReference>
<keyword evidence="2 5" id="KW-0479">Metal-binding</keyword>
<dbReference type="PRINTS" id="PR00682">
    <property type="entry name" value="IPNSYNTHASE"/>
</dbReference>
<dbReference type="GO" id="GO:0046872">
    <property type="term" value="F:metal ion binding"/>
    <property type="evidence" value="ECO:0007669"/>
    <property type="project" value="UniProtKB-KW"/>
</dbReference>
<accession>A0A1W2AN75</accession>
<dbReference type="OrthoDB" id="21825at2"/>
<dbReference type="InterPro" id="IPR026992">
    <property type="entry name" value="DIOX_N"/>
</dbReference>
<dbReference type="RefSeq" id="WP_084237777.1">
    <property type="nucleotide sequence ID" value="NZ_FWXT01000001.1"/>
</dbReference>
<gene>
    <name evidence="7" type="ORF">SAMN04488524_1563</name>
</gene>
<comment type="similarity">
    <text evidence="1 5">Belongs to the iron/ascorbate-dependent oxidoreductase family.</text>
</comment>
<keyword evidence="8" id="KW-1185">Reference proteome</keyword>
<name>A0A1W2AN75_9SPHI</name>
<dbReference type="SUPFAM" id="SSF51197">
    <property type="entry name" value="Clavaminate synthase-like"/>
    <property type="match status" value="1"/>
</dbReference>
<feature type="domain" description="Fe2OG dioxygenase" evidence="6">
    <location>
        <begin position="170"/>
        <end position="279"/>
    </location>
</feature>
<keyword evidence="4 5" id="KW-0408">Iron</keyword>
<evidence type="ECO:0000313" key="8">
    <source>
        <dbReference type="Proteomes" id="UP000192756"/>
    </source>
</evidence>
<evidence type="ECO:0000256" key="1">
    <source>
        <dbReference type="ARBA" id="ARBA00008056"/>
    </source>
</evidence>
<evidence type="ECO:0000256" key="4">
    <source>
        <dbReference type="ARBA" id="ARBA00023004"/>
    </source>
</evidence>
<organism evidence="7 8">
    <name type="scientific">Pedobacter africanus</name>
    <dbReference type="NCBI Taxonomy" id="151894"/>
    <lineage>
        <taxon>Bacteria</taxon>
        <taxon>Pseudomonadati</taxon>
        <taxon>Bacteroidota</taxon>
        <taxon>Sphingobacteriia</taxon>
        <taxon>Sphingobacteriales</taxon>
        <taxon>Sphingobacteriaceae</taxon>
        <taxon>Pedobacter</taxon>
    </lineage>
</organism>
<reference evidence="8" key="1">
    <citation type="submission" date="2017-04" db="EMBL/GenBank/DDBJ databases">
        <authorList>
            <person name="Varghese N."/>
            <person name="Submissions S."/>
        </authorList>
    </citation>
    <scope>NUCLEOTIDE SEQUENCE [LARGE SCALE GENOMIC DNA]</scope>
    <source>
        <strain evidence="8">DSM 12126</strain>
    </source>
</reference>
<dbReference type="InterPro" id="IPR005123">
    <property type="entry name" value="Oxoglu/Fe-dep_dioxygenase_dom"/>
</dbReference>
<dbReference type="AlphaFoldDB" id="A0A1W2AN75"/>
<sequence>MSTPYIPCLDLGSYINGNDEQRKKFSDELGRAFHDSGFVTITNHGVSQQLIDKLYQNIQAAFRLTPEQKQQYEKAELAGQRGYTSPGKETAKGAKTADLKEFWQIGQEVTDGDPIKEQYPDNEYLAEIPEFNEVTREIYVRLENNGKHLLRAIATYLNLPVAYFDKQVHNGNSILRGIHYFPIENPDALPDDAVRAGAHEDINLITLLIGASADGLEVLTRSNEWLPIKAHHTDIVVNVGDMLQRLTNNKLKSTTHRVVNPPRELMKTSRFSVPFFLHPRSDMDLTCLESCIDAEHPKAYTDMTAGEYLDERLREIGLKK</sequence>
<dbReference type="GO" id="GO:0016491">
    <property type="term" value="F:oxidoreductase activity"/>
    <property type="evidence" value="ECO:0007669"/>
    <property type="project" value="UniProtKB-KW"/>
</dbReference>
<dbReference type="PANTHER" id="PTHR10209">
    <property type="entry name" value="OXIDOREDUCTASE, 2OG-FE II OXYGENASE FAMILY PROTEIN"/>
    <property type="match status" value="1"/>
</dbReference>
<proteinExistence type="inferred from homology"/>
<evidence type="ECO:0000256" key="2">
    <source>
        <dbReference type="ARBA" id="ARBA00022723"/>
    </source>
</evidence>
<dbReference type="STRING" id="151894.SAMN04488524_1563"/>
<dbReference type="Pfam" id="PF03171">
    <property type="entry name" value="2OG-FeII_Oxy"/>
    <property type="match status" value="1"/>
</dbReference>
<evidence type="ECO:0000313" key="7">
    <source>
        <dbReference type="EMBL" id="SMC62054.1"/>
    </source>
</evidence>
<dbReference type="Proteomes" id="UP000192756">
    <property type="component" value="Unassembled WGS sequence"/>
</dbReference>
<dbReference type="Pfam" id="PF14226">
    <property type="entry name" value="DIOX_N"/>
    <property type="match status" value="1"/>
</dbReference>
<evidence type="ECO:0000259" key="6">
    <source>
        <dbReference type="PROSITE" id="PS51471"/>
    </source>
</evidence>
<dbReference type="PANTHER" id="PTHR10209:SF881">
    <property type="entry name" value="FI07970P-RELATED"/>
    <property type="match status" value="1"/>
</dbReference>
<dbReference type="Gene3D" id="2.60.120.330">
    <property type="entry name" value="B-lactam Antibiotic, Isopenicillin N Synthase, Chain"/>
    <property type="match status" value="1"/>
</dbReference>
<evidence type="ECO:0000256" key="3">
    <source>
        <dbReference type="ARBA" id="ARBA00023002"/>
    </source>
</evidence>
<dbReference type="InterPro" id="IPR044861">
    <property type="entry name" value="IPNS-like_FE2OG_OXY"/>
</dbReference>
<dbReference type="InterPro" id="IPR027443">
    <property type="entry name" value="IPNS-like_sf"/>
</dbReference>
<dbReference type="EMBL" id="FWXT01000001">
    <property type="protein sequence ID" value="SMC62054.1"/>
    <property type="molecule type" value="Genomic_DNA"/>
</dbReference>
<evidence type="ECO:0000256" key="5">
    <source>
        <dbReference type="RuleBase" id="RU003682"/>
    </source>
</evidence>
<protein>
    <submittedName>
        <fullName evidence="7">Isopenicillin N synthase</fullName>
    </submittedName>
</protein>
<keyword evidence="3 5" id="KW-0560">Oxidoreductase</keyword>